<feature type="compositionally biased region" description="Polar residues" evidence="3">
    <location>
        <begin position="327"/>
        <end position="336"/>
    </location>
</feature>
<accession>A0A7M5WRD6</accession>
<dbReference type="SUPFAM" id="SSF47769">
    <property type="entry name" value="SAM/Pointed domain"/>
    <property type="match status" value="1"/>
</dbReference>
<proteinExistence type="inferred from homology"/>
<dbReference type="InterPro" id="IPR025946">
    <property type="entry name" value="CABIT_dom"/>
</dbReference>
<dbReference type="Gene3D" id="1.10.150.50">
    <property type="entry name" value="Transcription Factor, Ets-1"/>
    <property type="match status" value="1"/>
</dbReference>
<dbReference type="Pfam" id="PF12736">
    <property type="entry name" value="CABIT"/>
    <property type="match status" value="1"/>
</dbReference>
<reference evidence="5" key="1">
    <citation type="submission" date="2021-01" db="UniProtKB">
        <authorList>
            <consortium name="EnsemblMetazoa"/>
        </authorList>
    </citation>
    <scope>IDENTIFICATION</scope>
</reference>
<dbReference type="OrthoDB" id="6021179at2759"/>
<dbReference type="InterPro" id="IPR013761">
    <property type="entry name" value="SAM/pointed_sf"/>
</dbReference>
<evidence type="ECO:0000259" key="4">
    <source>
        <dbReference type="PROSITE" id="PS50105"/>
    </source>
</evidence>
<comment type="similarity">
    <text evidence="1">Belongs to the GAREM family.</text>
</comment>
<feature type="compositionally biased region" description="Polar residues" evidence="3">
    <location>
        <begin position="344"/>
        <end position="361"/>
    </location>
</feature>
<dbReference type="Proteomes" id="UP000594262">
    <property type="component" value="Unplaced"/>
</dbReference>
<dbReference type="PROSITE" id="PS50105">
    <property type="entry name" value="SAM_DOMAIN"/>
    <property type="match status" value="1"/>
</dbReference>
<evidence type="ECO:0000256" key="1">
    <source>
        <dbReference type="ARBA" id="ARBA00006392"/>
    </source>
</evidence>
<dbReference type="GeneID" id="136807893"/>
<dbReference type="AlphaFoldDB" id="A0A7M5WRD6"/>
<dbReference type="Pfam" id="PF00536">
    <property type="entry name" value="SAM_1"/>
    <property type="match status" value="1"/>
</dbReference>
<keyword evidence="6" id="KW-1185">Reference proteome</keyword>
<feature type="domain" description="SAM" evidence="4">
    <location>
        <begin position="441"/>
        <end position="486"/>
    </location>
</feature>
<dbReference type="PANTHER" id="PTHR14454">
    <property type="entry name" value="GRB2-ASSOCIATED AND REGULATOR OF MAPK PROTEIN FAMILY MEMBER"/>
    <property type="match status" value="1"/>
</dbReference>
<dbReference type="SMART" id="SM00454">
    <property type="entry name" value="SAM"/>
    <property type="match status" value="1"/>
</dbReference>
<evidence type="ECO:0000256" key="3">
    <source>
        <dbReference type="SAM" id="MobiDB-lite"/>
    </source>
</evidence>
<name>A0A7M5WRD6_9CNID</name>
<evidence type="ECO:0000313" key="6">
    <source>
        <dbReference type="Proteomes" id="UP000594262"/>
    </source>
</evidence>
<sequence length="505" mass="57363">MSKLDVENQNLSSENLQNIQWSETSIALCDFVTTYPLPQIVQVEEGYHGGSDENSLSSGQVLKIHTLTTERKLQCQDRHGKELHIPVHTQKINLKPENYDTVYQRVQDLSHAKPLPKYVEVTRGYYDIDSEVDYELSVDPGEVLEVIEVNESNIFTKKTRSMTFRNSEGVVLKIPFDCVAGFKPLVDNAPKMLSDVIPSDSNGYKYPFHFQFVGASSSKLGVVKAKSTYDDHLIIASCGQGQSQVVFMIPQNLKVKVKVAVGTLKEDPEYENIRRSYHNFKSIEKDLKKSRSFKGRLSSTASEIVGIPVKDNQQDWVTFEQDEDENNAYNPQGNSTRHMEKRNSMNGGPTNFATPMNQPIDYSSMEKRGSMNGHSNFATPMNPAMDPLAQQRRSSSVQYPMNGINGFNRSHNGSMTSINGHSENHLNGGPAIDKYKEIRELSVQQLAEKLKNLNMEKHMDVFVENQIDGELFLHLDEEEMRDLNLTKFEIKKLNRFKDGWRPKID</sequence>
<protein>
    <recommendedName>
        <fullName evidence="4">SAM domain-containing protein</fullName>
    </recommendedName>
</protein>
<dbReference type="InterPro" id="IPR052281">
    <property type="entry name" value="GAREM"/>
</dbReference>
<keyword evidence="2" id="KW-0597">Phosphoprotein</keyword>
<dbReference type="InterPro" id="IPR001660">
    <property type="entry name" value="SAM"/>
</dbReference>
<dbReference type="RefSeq" id="XP_066920611.1">
    <property type="nucleotide sequence ID" value="XM_067064510.1"/>
</dbReference>
<feature type="region of interest" description="Disordered" evidence="3">
    <location>
        <begin position="320"/>
        <end position="391"/>
    </location>
</feature>
<dbReference type="PANTHER" id="PTHR14454:SF11">
    <property type="entry name" value="SERRANO, ISOFORM F"/>
    <property type="match status" value="1"/>
</dbReference>
<evidence type="ECO:0000313" key="5">
    <source>
        <dbReference type="EnsemblMetazoa" id="CLYHEMP005578.1"/>
    </source>
</evidence>
<dbReference type="EnsemblMetazoa" id="CLYHEMT005578.1">
    <property type="protein sequence ID" value="CLYHEMP005578.1"/>
    <property type="gene ID" value="CLYHEMG005578"/>
</dbReference>
<evidence type="ECO:0000256" key="2">
    <source>
        <dbReference type="ARBA" id="ARBA00022553"/>
    </source>
</evidence>
<organism evidence="5 6">
    <name type="scientific">Clytia hemisphaerica</name>
    <dbReference type="NCBI Taxonomy" id="252671"/>
    <lineage>
        <taxon>Eukaryota</taxon>
        <taxon>Metazoa</taxon>
        <taxon>Cnidaria</taxon>
        <taxon>Hydrozoa</taxon>
        <taxon>Hydroidolina</taxon>
        <taxon>Leptothecata</taxon>
        <taxon>Obeliida</taxon>
        <taxon>Clytiidae</taxon>
        <taxon>Clytia</taxon>
    </lineage>
</organism>